<evidence type="ECO:0000256" key="1">
    <source>
        <dbReference type="SAM" id="MobiDB-lite"/>
    </source>
</evidence>
<name>A0ABD3MPL9_9STRA</name>
<dbReference type="EMBL" id="JALLBG020000110">
    <property type="protein sequence ID" value="KAL3763926.1"/>
    <property type="molecule type" value="Genomic_DNA"/>
</dbReference>
<feature type="compositionally biased region" description="Basic and acidic residues" evidence="1">
    <location>
        <begin position="23"/>
        <end position="32"/>
    </location>
</feature>
<evidence type="ECO:0000313" key="3">
    <source>
        <dbReference type="Proteomes" id="UP001530293"/>
    </source>
</evidence>
<keyword evidence="3" id="KW-1185">Reference proteome</keyword>
<gene>
    <name evidence="2" type="ORF">ACHAWU_003392</name>
</gene>
<evidence type="ECO:0000313" key="2">
    <source>
        <dbReference type="EMBL" id="KAL3763926.1"/>
    </source>
</evidence>
<feature type="compositionally biased region" description="Basic and acidic residues" evidence="1">
    <location>
        <begin position="95"/>
        <end position="108"/>
    </location>
</feature>
<feature type="region of interest" description="Disordered" evidence="1">
    <location>
        <begin position="95"/>
        <end position="114"/>
    </location>
</feature>
<sequence>MASNNWRDTLFVWDGILSLIDKDEKKDDHGDGDGDGGEGVEKVDKPNDVQWNGTWVGCDSDDATKVPTPKRGAFDEYVASEHSFNVEGVAYMGKSSEDSDADAKKEGSQKIGGDTSSLHRVAMIGGSGYELGEGDEKKQHKDDRHDMYFFSPSLRWTGKLHDQVQNMVLALGENEFGKFISVGWLRVGNRVTLARRYVDDNDDRAKWDIDDLRSAVFDQIATVADDGQVQLVIPPWQCSAMHADPGQLSKRQKQSEE</sequence>
<protein>
    <submittedName>
        <fullName evidence="2">Uncharacterized protein</fullName>
    </submittedName>
</protein>
<proteinExistence type="predicted"/>
<feature type="region of interest" description="Disordered" evidence="1">
    <location>
        <begin position="23"/>
        <end position="64"/>
    </location>
</feature>
<dbReference type="AlphaFoldDB" id="A0ABD3MPL9"/>
<accession>A0ABD3MPL9</accession>
<dbReference type="Proteomes" id="UP001530293">
    <property type="component" value="Unassembled WGS sequence"/>
</dbReference>
<comment type="caution">
    <text evidence="2">The sequence shown here is derived from an EMBL/GenBank/DDBJ whole genome shotgun (WGS) entry which is preliminary data.</text>
</comment>
<reference evidence="2 3" key="1">
    <citation type="submission" date="2024-10" db="EMBL/GenBank/DDBJ databases">
        <title>Updated reference genomes for cyclostephanoid diatoms.</title>
        <authorList>
            <person name="Roberts W.R."/>
            <person name="Alverson A.J."/>
        </authorList>
    </citation>
    <scope>NUCLEOTIDE SEQUENCE [LARGE SCALE GENOMIC DNA]</scope>
    <source>
        <strain evidence="2 3">AJA232-27</strain>
    </source>
</reference>
<organism evidence="2 3">
    <name type="scientific">Discostella pseudostelligera</name>
    <dbReference type="NCBI Taxonomy" id="259834"/>
    <lineage>
        <taxon>Eukaryota</taxon>
        <taxon>Sar</taxon>
        <taxon>Stramenopiles</taxon>
        <taxon>Ochrophyta</taxon>
        <taxon>Bacillariophyta</taxon>
        <taxon>Coscinodiscophyceae</taxon>
        <taxon>Thalassiosirophycidae</taxon>
        <taxon>Stephanodiscales</taxon>
        <taxon>Stephanodiscaceae</taxon>
        <taxon>Discostella</taxon>
    </lineage>
</organism>